<feature type="compositionally biased region" description="Low complexity" evidence="16">
    <location>
        <begin position="725"/>
        <end position="740"/>
    </location>
</feature>
<feature type="region of interest" description="Required for zinc-mediated homotetramerization and catalytic activity" evidence="15">
    <location>
        <begin position="486"/>
        <end position="489"/>
    </location>
</feature>
<evidence type="ECO:0000256" key="8">
    <source>
        <dbReference type="ARBA" id="ARBA00022723"/>
    </source>
</evidence>
<keyword evidence="15" id="KW-0820">tRNA-binding</keyword>
<dbReference type="InterPro" id="IPR004659">
    <property type="entry name" value="RNase_E/G"/>
</dbReference>
<evidence type="ECO:0000256" key="6">
    <source>
        <dbReference type="ARBA" id="ARBA00022694"/>
    </source>
</evidence>
<accession>A0ABV7NA56</accession>
<evidence type="ECO:0000256" key="16">
    <source>
        <dbReference type="SAM" id="MobiDB-lite"/>
    </source>
</evidence>
<comment type="subcellular location">
    <subcellularLocation>
        <location evidence="15">Cytoplasm</location>
    </subcellularLocation>
    <subcellularLocation>
        <location evidence="15">Cell inner membrane</location>
        <topology evidence="15">Peripheral membrane protein</topology>
        <orientation evidence="15">Cytoplasmic side</orientation>
    </subcellularLocation>
</comment>
<dbReference type="Pfam" id="PF20833">
    <property type="entry name" value="RNase_E_G_Thio"/>
    <property type="match status" value="1"/>
</dbReference>
<feature type="compositionally biased region" description="Basic residues" evidence="16">
    <location>
        <begin position="625"/>
        <end position="635"/>
    </location>
</feature>
<evidence type="ECO:0000256" key="2">
    <source>
        <dbReference type="ARBA" id="ARBA00022475"/>
    </source>
</evidence>
<dbReference type="EC" id="3.1.26.12" evidence="15"/>
<keyword evidence="5 15" id="KW-0698">rRNA processing</keyword>
<dbReference type="InterPro" id="IPR019307">
    <property type="entry name" value="RNA-bd_AU-1/RNase_E/G"/>
</dbReference>
<dbReference type="PANTHER" id="PTHR30001">
    <property type="entry name" value="RIBONUCLEASE"/>
    <property type="match status" value="1"/>
</dbReference>
<feature type="compositionally biased region" description="Basic residues" evidence="16">
    <location>
        <begin position="687"/>
        <end position="701"/>
    </location>
</feature>
<dbReference type="PANTHER" id="PTHR30001:SF1">
    <property type="entry name" value="RIBONUCLEASE E_G-LIKE PROTEIN, CHLOROPLASTIC"/>
    <property type="match status" value="1"/>
</dbReference>
<feature type="compositionally biased region" description="Basic and acidic residues" evidence="16">
    <location>
        <begin position="90"/>
        <end position="102"/>
    </location>
</feature>
<feature type="compositionally biased region" description="Basic residues" evidence="16">
    <location>
        <begin position="751"/>
        <end position="762"/>
    </location>
</feature>
<evidence type="ECO:0000256" key="10">
    <source>
        <dbReference type="ARBA" id="ARBA00022759"/>
    </source>
</evidence>
<feature type="binding site" evidence="15">
    <location>
        <position position="486"/>
    </location>
    <ligand>
        <name>Zn(2+)</name>
        <dbReference type="ChEBI" id="CHEBI:29105"/>
        <note>ligand shared between dimeric partners</note>
    </ligand>
</feature>
<keyword evidence="6 15" id="KW-0819">tRNA processing</keyword>
<comment type="caution">
    <text evidence="18">The sequence shown here is derived from an EMBL/GenBank/DDBJ whole genome shotgun (WGS) entry which is preliminary data.</text>
</comment>
<keyword evidence="2 15" id="KW-1003">Cell membrane</keyword>
<dbReference type="SMART" id="SM00316">
    <property type="entry name" value="S1"/>
    <property type="match status" value="1"/>
</dbReference>
<comment type="function">
    <text evidence="15">Endoribonuclease that plays a central role in RNA processing and decay. Required for the maturation of 5S and 16S rRNAs and the majority of tRNAs. Also involved in the degradation of most mRNAs.</text>
</comment>
<evidence type="ECO:0000313" key="19">
    <source>
        <dbReference type="Proteomes" id="UP001595681"/>
    </source>
</evidence>
<feature type="region of interest" description="Disordered" evidence="16">
    <location>
        <begin position="90"/>
        <end position="158"/>
    </location>
</feature>
<dbReference type="CDD" id="cd04453">
    <property type="entry name" value="S1_RNase_E"/>
    <property type="match status" value="1"/>
</dbReference>
<protein>
    <recommendedName>
        <fullName evidence="15">Ribonuclease E</fullName>
        <shortName evidence="15">RNase E</shortName>
        <ecNumber evidence="15">3.1.26.12</ecNumber>
    </recommendedName>
</protein>
<feature type="compositionally biased region" description="Basic and acidic residues" evidence="16">
    <location>
        <begin position="109"/>
        <end position="129"/>
    </location>
</feature>
<evidence type="ECO:0000256" key="7">
    <source>
        <dbReference type="ARBA" id="ARBA00022722"/>
    </source>
</evidence>
<dbReference type="Gene3D" id="3.40.1260.20">
    <property type="entry name" value="Ribonuclease E, catalytic domain"/>
    <property type="match status" value="1"/>
</dbReference>
<organism evidence="18 19">
    <name type="scientific">Sphingobium rhizovicinum</name>
    <dbReference type="NCBI Taxonomy" id="432308"/>
    <lineage>
        <taxon>Bacteria</taxon>
        <taxon>Pseudomonadati</taxon>
        <taxon>Pseudomonadota</taxon>
        <taxon>Alphaproteobacteria</taxon>
        <taxon>Sphingomonadales</taxon>
        <taxon>Sphingomonadaceae</taxon>
        <taxon>Sphingobium</taxon>
    </lineage>
</organism>
<gene>
    <name evidence="15" type="primary">rne</name>
    <name evidence="18" type="ORF">ACFOKF_04100</name>
</gene>
<dbReference type="Gene3D" id="2.40.50.140">
    <property type="entry name" value="Nucleic acid-binding proteins"/>
    <property type="match status" value="1"/>
</dbReference>
<dbReference type="InterPro" id="IPR012340">
    <property type="entry name" value="NA-bd_OB-fold"/>
</dbReference>
<feature type="region of interest" description="Disordered" evidence="16">
    <location>
        <begin position="580"/>
        <end position="899"/>
    </location>
</feature>
<comment type="subunit">
    <text evidence="15">Homotetramer formed by a dimer of dimers.</text>
</comment>
<evidence type="ECO:0000256" key="15">
    <source>
        <dbReference type="HAMAP-Rule" id="MF_00970"/>
    </source>
</evidence>
<keyword evidence="12 15" id="KW-0460">Magnesium</keyword>
<evidence type="ECO:0000256" key="4">
    <source>
        <dbReference type="ARBA" id="ARBA00022519"/>
    </source>
</evidence>
<comment type="similarity">
    <text evidence="15">Belongs to the RNase E/G family. RNase E subfamily.</text>
</comment>
<reference evidence="19" key="1">
    <citation type="journal article" date="2019" name="Int. J. Syst. Evol. Microbiol.">
        <title>The Global Catalogue of Microorganisms (GCM) 10K type strain sequencing project: providing services to taxonomists for standard genome sequencing and annotation.</title>
        <authorList>
            <consortium name="The Broad Institute Genomics Platform"/>
            <consortium name="The Broad Institute Genome Sequencing Center for Infectious Disease"/>
            <person name="Wu L."/>
            <person name="Ma J."/>
        </authorList>
    </citation>
    <scope>NUCLEOTIDE SEQUENCE [LARGE SCALE GENOMIC DNA]</scope>
    <source>
        <strain evidence="19">CCM 7491</strain>
    </source>
</reference>
<keyword evidence="8 15" id="KW-0479">Metal-binding</keyword>
<evidence type="ECO:0000256" key="5">
    <source>
        <dbReference type="ARBA" id="ARBA00022552"/>
    </source>
</evidence>
<keyword evidence="15" id="KW-0862">Zinc</keyword>
<feature type="binding site" evidence="15">
    <location>
        <position position="385"/>
    </location>
    <ligand>
        <name>Mg(2+)</name>
        <dbReference type="ChEBI" id="CHEBI:18420"/>
        <note>catalytic</note>
    </ligand>
</feature>
<dbReference type="RefSeq" id="WP_380797645.1">
    <property type="nucleotide sequence ID" value="NZ_JBHRVU010000004.1"/>
</dbReference>
<evidence type="ECO:0000256" key="13">
    <source>
        <dbReference type="ARBA" id="ARBA00022884"/>
    </source>
</evidence>
<sequence length="899" mass="99003">MLIDARHREETRVAVVKGNRIEEFDFESAEHKQLKGNIYLAKVTRVEPSLQAAFVDYGGNRHGFLAFSEIHPDYYQIPREDREALLREEREHAEEEAALRADYDDEDEDGHHGEDGVEVVEASHHHDDEDHGEGEAPEAAKGGNRRRGGGKGDEAADELRRKRMALRRRYKIQDVIKRRQVLLVQVVKEERGNKGAALTTYLSLAGRYCVLMPNTSHGGGISRKISNAADRKRLKSIIAEMALPSTMGCIVRTAGLQRTKPEIKRDFDYLARLWDEIREQTLKSDAPALIHNDSDLIKRAIRDIYNKDIEEVIVEGEHGYKAAKDFMRLLMPSHARRVKQYADAVSLFQRASVEDQLAAMYNPVVQLKSGGYLVINPTEALVSIDINSGRSTREHGIEQTAVATNLEAAREIARQLRLRDMAGLVVIDFIDMEMNSNIRKVEKAMKEALKDDRARIQVGRISGFGLMEMSRQRLRTGVLEASTRQCPHCEGTGLVRTASSAGLGALRMLEEEAARGRGSVITLRASQEAAFYVLNNKRRELDEIEQRYGVTIVVLPDGEIEGARMSVEPSGPRPERVVTYAPLAEDEDDLDLPEEDEEEEEEAEEAEAAPEREERGDRGEEREGRRRRRRRRRRGGQREENAGEGAAETDEAGEEGEDEAVEGEEAAEGEAVVAEAGEAEGEEGGSRRRGRRGRRGGRRRREGGDAPLSEDAQAADAVEAEPVAEEAAIVEAAEAPAAEPVAEEAAEPAPKTRRRPRARKKPVPSDVEGAESEAVAEAAAPVEAIEAPAEVAPAAVEEAAPEAPAKPKRTRKKKVVEPAAETPAPEADAAPVAEEAPAKPKRTRKKKVVEPVVEAVAEAEAPTAATEAPVAEPTAAGESPEAEGEGGPRRGWWQRTFGQ</sequence>
<comment type="catalytic activity">
    <reaction evidence="15">
        <text>Endonucleolytic cleavage of single-stranded RNA in A- and U-rich regions.</text>
        <dbReference type="EC" id="3.1.26.12"/>
    </reaction>
</comment>
<feature type="compositionally biased region" description="Basic and acidic residues" evidence="16">
    <location>
        <begin position="609"/>
        <end position="624"/>
    </location>
</feature>
<keyword evidence="13 15" id="KW-0694">RNA-binding</keyword>
<feature type="compositionally biased region" description="Low complexity" evidence="16">
    <location>
        <begin position="772"/>
        <end position="803"/>
    </location>
</feature>
<evidence type="ECO:0000313" key="18">
    <source>
        <dbReference type="EMBL" id="MFC3440388.1"/>
    </source>
</evidence>
<keyword evidence="4 15" id="KW-0997">Cell inner membrane</keyword>
<dbReference type="NCBIfam" id="TIGR00757">
    <property type="entry name" value="RNaseEG"/>
    <property type="match status" value="1"/>
</dbReference>
<feature type="compositionally biased region" description="Acidic residues" evidence="16">
    <location>
        <begin position="584"/>
        <end position="608"/>
    </location>
</feature>
<dbReference type="Proteomes" id="UP001595681">
    <property type="component" value="Unassembled WGS sequence"/>
</dbReference>
<evidence type="ECO:0000256" key="14">
    <source>
        <dbReference type="ARBA" id="ARBA00023136"/>
    </source>
</evidence>
<feature type="compositionally biased region" description="Acidic residues" evidence="16">
    <location>
        <begin position="647"/>
        <end position="668"/>
    </location>
</feature>
<feature type="compositionally biased region" description="Low complexity" evidence="16">
    <location>
        <begin position="850"/>
        <end position="879"/>
    </location>
</feature>
<evidence type="ECO:0000256" key="12">
    <source>
        <dbReference type="ARBA" id="ARBA00022842"/>
    </source>
</evidence>
<dbReference type="EMBL" id="JBHRVU010000004">
    <property type="protein sequence ID" value="MFC3440388.1"/>
    <property type="molecule type" value="Genomic_DNA"/>
</dbReference>
<feature type="binding site" evidence="15">
    <location>
        <position position="489"/>
    </location>
    <ligand>
        <name>Zn(2+)</name>
        <dbReference type="ChEBI" id="CHEBI:29105"/>
        <note>ligand shared between dimeric partners</note>
    </ligand>
</feature>
<comment type="similarity">
    <text evidence="1">Belongs to the RNase E/G family. RNase G subfamily.</text>
</comment>
<feature type="compositionally biased region" description="Low complexity" evidence="16">
    <location>
        <begin position="817"/>
        <end position="835"/>
    </location>
</feature>
<keyword evidence="3 15" id="KW-0963">Cytoplasm</keyword>
<keyword evidence="14 15" id="KW-0472">Membrane</keyword>
<keyword evidence="10 15" id="KW-0255">Endonuclease</keyword>
<dbReference type="HAMAP" id="MF_00970">
    <property type="entry name" value="RNase_E"/>
    <property type="match status" value="1"/>
</dbReference>
<keyword evidence="7 15" id="KW-0540">Nuclease</keyword>
<keyword evidence="19" id="KW-1185">Reference proteome</keyword>
<feature type="domain" description="S1 motif" evidence="17">
    <location>
        <begin position="34"/>
        <end position="201"/>
    </location>
</feature>
<comment type="cofactor">
    <cofactor evidence="15">
        <name>Mg(2+)</name>
        <dbReference type="ChEBI" id="CHEBI:18420"/>
    </cofactor>
    <text evidence="15">Binds 1 Mg(2+) ion per subunit.</text>
</comment>
<evidence type="ECO:0000256" key="3">
    <source>
        <dbReference type="ARBA" id="ARBA00022490"/>
    </source>
</evidence>
<dbReference type="InterPro" id="IPR048583">
    <property type="entry name" value="RNase_E_G_thioredoxin-like"/>
</dbReference>
<name>A0ABV7NA56_9SPHN</name>
<keyword evidence="9 15" id="KW-0699">rRNA-binding</keyword>
<feature type="binding site" evidence="15">
    <location>
        <position position="428"/>
    </location>
    <ligand>
        <name>Mg(2+)</name>
        <dbReference type="ChEBI" id="CHEBI:18420"/>
        <note>catalytic</note>
    </ligand>
</feature>
<evidence type="ECO:0000256" key="11">
    <source>
        <dbReference type="ARBA" id="ARBA00022801"/>
    </source>
</evidence>
<proteinExistence type="inferred from homology"/>
<comment type="cofactor">
    <cofactor evidence="15">
        <name>Zn(2+)</name>
        <dbReference type="ChEBI" id="CHEBI:29105"/>
    </cofactor>
    <text evidence="15">Binds 2 Zn(2+) ions per homotetramer.</text>
</comment>
<dbReference type="InterPro" id="IPR003029">
    <property type="entry name" value="S1_domain"/>
</dbReference>
<dbReference type="InterPro" id="IPR028878">
    <property type="entry name" value="RNase_E"/>
</dbReference>
<evidence type="ECO:0000259" key="17">
    <source>
        <dbReference type="SMART" id="SM00316"/>
    </source>
</evidence>
<dbReference type="SUPFAM" id="SSF50249">
    <property type="entry name" value="Nucleic acid-binding proteins"/>
    <property type="match status" value="1"/>
</dbReference>
<evidence type="ECO:0000256" key="9">
    <source>
        <dbReference type="ARBA" id="ARBA00022730"/>
    </source>
</evidence>
<dbReference type="Pfam" id="PF10150">
    <property type="entry name" value="RNase_E_G"/>
    <property type="match status" value="1"/>
</dbReference>
<keyword evidence="11 15" id="KW-0378">Hydrolase</keyword>
<evidence type="ECO:0000256" key="1">
    <source>
        <dbReference type="ARBA" id="ARBA00005663"/>
    </source>
</evidence>